<feature type="domain" description="DUF6504" evidence="1">
    <location>
        <begin position="1"/>
        <end position="126"/>
    </location>
</feature>
<proteinExistence type="predicted"/>
<dbReference type="Pfam" id="PF20114">
    <property type="entry name" value="DUF6504"/>
    <property type="match status" value="1"/>
</dbReference>
<dbReference type="InterPro" id="IPR045443">
    <property type="entry name" value="DUF6504"/>
</dbReference>
<dbReference type="Proteomes" id="UP001612915">
    <property type="component" value="Unassembled WGS sequence"/>
</dbReference>
<keyword evidence="3" id="KW-1185">Reference proteome</keyword>
<evidence type="ECO:0000313" key="3">
    <source>
        <dbReference type="Proteomes" id="UP001612915"/>
    </source>
</evidence>
<sequence>MARRIGEAVAVRLAQDVTSGAGAGVAPASFIWRDRVYVVREVLGYWRERQAWWNAPAVRAAAVGEDLPMAVGAEGQALKVAVDHEREVWRVEARGPRTVGAGVYDISRETTRGTDGEGWRLLAVAD</sequence>
<organism evidence="2 3">
    <name type="scientific">Spongisporangium articulatum</name>
    <dbReference type="NCBI Taxonomy" id="3362603"/>
    <lineage>
        <taxon>Bacteria</taxon>
        <taxon>Bacillati</taxon>
        <taxon>Actinomycetota</taxon>
        <taxon>Actinomycetes</taxon>
        <taxon>Kineosporiales</taxon>
        <taxon>Kineosporiaceae</taxon>
        <taxon>Spongisporangium</taxon>
    </lineage>
</organism>
<evidence type="ECO:0000313" key="2">
    <source>
        <dbReference type="EMBL" id="MFI7589430.1"/>
    </source>
</evidence>
<dbReference type="EMBL" id="JBITLV010000007">
    <property type="protein sequence ID" value="MFI7589430.1"/>
    <property type="molecule type" value="Genomic_DNA"/>
</dbReference>
<protein>
    <submittedName>
        <fullName evidence="2">DUF6504 family protein</fullName>
    </submittedName>
</protein>
<dbReference type="RefSeq" id="WP_398284021.1">
    <property type="nucleotide sequence ID" value="NZ_JBITLV010000007.1"/>
</dbReference>
<name>A0ABW8ASR8_9ACTN</name>
<evidence type="ECO:0000259" key="1">
    <source>
        <dbReference type="Pfam" id="PF20114"/>
    </source>
</evidence>
<gene>
    <name evidence="2" type="ORF">ACIB24_20390</name>
</gene>
<accession>A0ABW8ASR8</accession>
<reference evidence="2 3" key="1">
    <citation type="submission" date="2024-10" db="EMBL/GenBank/DDBJ databases">
        <title>The Natural Products Discovery Center: Release of the First 8490 Sequenced Strains for Exploring Actinobacteria Biosynthetic Diversity.</title>
        <authorList>
            <person name="Kalkreuter E."/>
            <person name="Kautsar S.A."/>
            <person name="Yang D."/>
            <person name="Bader C.D."/>
            <person name="Teijaro C.N."/>
            <person name="Fluegel L."/>
            <person name="Davis C.M."/>
            <person name="Simpson J.R."/>
            <person name="Lauterbach L."/>
            <person name="Steele A.D."/>
            <person name="Gui C."/>
            <person name="Meng S."/>
            <person name="Li G."/>
            <person name="Viehrig K."/>
            <person name="Ye F."/>
            <person name="Su P."/>
            <person name="Kiefer A.F."/>
            <person name="Nichols A."/>
            <person name="Cepeda A.J."/>
            <person name="Yan W."/>
            <person name="Fan B."/>
            <person name="Jiang Y."/>
            <person name="Adhikari A."/>
            <person name="Zheng C.-J."/>
            <person name="Schuster L."/>
            <person name="Cowan T.M."/>
            <person name="Smanski M.J."/>
            <person name="Chevrette M.G."/>
            <person name="De Carvalho L.P.S."/>
            <person name="Shen B."/>
        </authorList>
    </citation>
    <scope>NUCLEOTIDE SEQUENCE [LARGE SCALE GENOMIC DNA]</scope>
    <source>
        <strain evidence="2 3">NPDC049639</strain>
    </source>
</reference>
<comment type="caution">
    <text evidence="2">The sequence shown here is derived from an EMBL/GenBank/DDBJ whole genome shotgun (WGS) entry which is preliminary data.</text>
</comment>